<evidence type="ECO:0000259" key="2">
    <source>
        <dbReference type="PROSITE" id="PS50181"/>
    </source>
</evidence>
<evidence type="ECO:0000313" key="4">
    <source>
        <dbReference type="Proteomes" id="UP000053593"/>
    </source>
</evidence>
<reference evidence="3 4" key="1">
    <citation type="submission" date="2014-04" db="EMBL/GenBank/DDBJ databases">
        <title>Evolutionary Origins and Diversification of the Mycorrhizal Mutualists.</title>
        <authorList>
            <consortium name="DOE Joint Genome Institute"/>
            <consortium name="Mycorrhizal Genomics Consortium"/>
            <person name="Kohler A."/>
            <person name="Kuo A."/>
            <person name="Nagy L.G."/>
            <person name="Floudas D."/>
            <person name="Copeland A."/>
            <person name="Barry K.W."/>
            <person name="Cichocki N."/>
            <person name="Veneault-Fourrey C."/>
            <person name="LaButti K."/>
            <person name="Lindquist E.A."/>
            <person name="Lipzen A."/>
            <person name="Lundell T."/>
            <person name="Morin E."/>
            <person name="Murat C."/>
            <person name="Riley R."/>
            <person name="Ohm R."/>
            <person name="Sun H."/>
            <person name="Tunlid A."/>
            <person name="Henrissat B."/>
            <person name="Grigoriev I.V."/>
            <person name="Hibbett D.S."/>
            <person name="Martin F."/>
        </authorList>
    </citation>
    <scope>NUCLEOTIDE SEQUENCE [LARGE SCALE GENOMIC DNA]</scope>
    <source>
        <strain evidence="3 4">FD-317 M1</strain>
    </source>
</reference>
<dbReference type="Proteomes" id="UP000053593">
    <property type="component" value="Unassembled WGS sequence"/>
</dbReference>
<dbReference type="EMBL" id="KN834800">
    <property type="protein sequence ID" value="KIK56200.1"/>
    <property type="molecule type" value="Genomic_DNA"/>
</dbReference>
<dbReference type="PROSITE" id="PS50181">
    <property type="entry name" value="FBOX"/>
    <property type="match status" value="1"/>
</dbReference>
<evidence type="ECO:0000256" key="1">
    <source>
        <dbReference type="SAM" id="MobiDB-lite"/>
    </source>
</evidence>
<feature type="compositionally biased region" description="Low complexity" evidence="1">
    <location>
        <begin position="783"/>
        <end position="793"/>
    </location>
</feature>
<dbReference type="SUPFAM" id="SSF52047">
    <property type="entry name" value="RNI-like"/>
    <property type="match status" value="1"/>
</dbReference>
<dbReference type="SUPFAM" id="SSF81383">
    <property type="entry name" value="F-box domain"/>
    <property type="match status" value="1"/>
</dbReference>
<dbReference type="InterPro" id="IPR001810">
    <property type="entry name" value="F-box_dom"/>
</dbReference>
<keyword evidence="4" id="KW-1185">Reference proteome</keyword>
<feature type="region of interest" description="Disordered" evidence="1">
    <location>
        <begin position="745"/>
        <end position="793"/>
    </location>
</feature>
<gene>
    <name evidence="3" type="ORF">GYMLUDRAFT_263869</name>
</gene>
<dbReference type="OrthoDB" id="3208947at2759"/>
<evidence type="ECO:0000313" key="3">
    <source>
        <dbReference type="EMBL" id="KIK56200.1"/>
    </source>
</evidence>
<sequence>MASFLDITFQNIDFVDSKILTARSRISQVLLDAQRELALLYHQKRTLEEQAQRALGEQAPIRNVPLDILREVFLQVSEDDPKAKAGWLFAAVCRRWRALALETPRLWTRIRLVTSLDQSADVVRLWLERAGPTMPLDIEIYLRVPQAKAAIPAECSSSVLTPATSRRPRRRVGTLSDDATYAAPIGNGSEAWGHVAVFYLKQQMPRWKRFVFRYDRVFSSLSAFKAFAGNAPNLQEFEISCIEPGLLSFSDWSWNSTSLSFPALQRIALTNTAANLSSSLLSQPLRSIYISGPGTNPIPISHLMQTLATHAPNLITLSLHLPIISPPVVPANALPYSSNVPLCFPVLEELSLGGHYLMAQLASAITTPSLEELNVDIDLGRGGVGPAILNANGAAGGNYIEDVVHELLCRGTPAPIDKLKALSIGFGFGNGRRATRDRESDLYLRAVKSAQACSCTGTTFLPPNHPATPSSFSPSVVHMSWGILNSLPALESLKVGLGGNAGQAWTTNGNATFGSIGYLGGASDLQNFLNSLCLPDDDYMTGTASIGAGPGPGNIAFALAVPPLTQPGNMNVINLPPPPPAGPFQPPNFNAPGGIAQGIFGLAPIPPPPGALPGGPGYIPPAPPMFGNNITATATNLNSNGWVLPNLTELGIKVGSAAFLPQSSSNGSNGGMLYPYAYPPIVPYSAWDDPTNHPGAGHVRRLLDVIDARNPKAGGRGPSVEGVVPERLKRIELVLNVVGVPGRGNVHAGSLLSTKEEREEQEGETKKDKGKKKADDASESSEEQVGSSVQSSGVDVQIQEMVDAISAVASGSLNTAGQGAKKDDHNHEDSSASRVSNPAATRNLVGKDSVSWMEERVEDVDMRCECLLWDGPGTGFRW</sequence>
<dbReference type="HOGENOM" id="CLU_327617_0_0_1"/>
<accession>A0A0D0AZN4</accession>
<dbReference type="Gene3D" id="3.80.10.10">
    <property type="entry name" value="Ribonuclease Inhibitor"/>
    <property type="match status" value="1"/>
</dbReference>
<feature type="compositionally biased region" description="Basic and acidic residues" evidence="1">
    <location>
        <begin position="754"/>
        <end position="767"/>
    </location>
</feature>
<proteinExistence type="predicted"/>
<dbReference type="InterPro" id="IPR036047">
    <property type="entry name" value="F-box-like_dom_sf"/>
</dbReference>
<dbReference type="InterPro" id="IPR032675">
    <property type="entry name" value="LRR_dom_sf"/>
</dbReference>
<organism evidence="3 4">
    <name type="scientific">Collybiopsis luxurians FD-317 M1</name>
    <dbReference type="NCBI Taxonomy" id="944289"/>
    <lineage>
        <taxon>Eukaryota</taxon>
        <taxon>Fungi</taxon>
        <taxon>Dikarya</taxon>
        <taxon>Basidiomycota</taxon>
        <taxon>Agaricomycotina</taxon>
        <taxon>Agaricomycetes</taxon>
        <taxon>Agaricomycetidae</taxon>
        <taxon>Agaricales</taxon>
        <taxon>Marasmiineae</taxon>
        <taxon>Omphalotaceae</taxon>
        <taxon>Collybiopsis</taxon>
        <taxon>Collybiopsis luxurians</taxon>
    </lineage>
</organism>
<feature type="region of interest" description="Disordered" evidence="1">
    <location>
        <begin position="815"/>
        <end position="837"/>
    </location>
</feature>
<feature type="compositionally biased region" description="Basic and acidic residues" evidence="1">
    <location>
        <begin position="820"/>
        <end position="831"/>
    </location>
</feature>
<name>A0A0D0AZN4_9AGAR</name>
<feature type="domain" description="F-box" evidence="2">
    <location>
        <begin position="58"/>
        <end position="110"/>
    </location>
</feature>
<protein>
    <submittedName>
        <fullName evidence="3">Unplaced genomic scaffold GYMLUscaffold_52, whole genome shotgun sequence</fullName>
    </submittedName>
</protein>
<dbReference type="AlphaFoldDB" id="A0A0D0AZN4"/>